<sequence length="142" mass="15639">MDDVSQQIQLTSHLQKLPEEVLTIQHHDETTFGASLTTHKARNVGNVGLPEFGATVSNIGPGQPKSPNDTHIESFDKTGPILCGPTSHTINLQKIEIQLRMILHGFIPHNLNESAWNQVRLLNPTTLHALGELPNPYLAKLC</sequence>
<dbReference type="EMBL" id="JASCZI010243992">
    <property type="protein sequence ID" value="MED6213802.1"/>
    <property type="molecule type" value="Genomic_DNA"/>
</dbReference>
<gene>
    <name evidence="1" type="ORF">PIB30_096887</name>
</gene>
<name>A0ABU6YVQ6_9FABA</name>
<accession>A0ABU6YVQ6</accession>
<organism evidence="1 2">
    <name type="scientific">Stylosanthes scabra</name>
    <dbReference type="NCBI Taxonomy" id="79078"/>
    <lineage>
        <taxon>Eukaryota</taxon>
        <taxon>Viridiplantae</taxon>
        <taxon>Streptophyta</taxon>
        <taxon>Embryophyta</taxon>
        <taxon>Tracheophyta</taxon>
        <taxon>Spermatophyta</taxon>
        <taxon>Magnoliopsida</taxon>
        <taxon>eudicotyledons</taxon>
        <taxon>Gunneridae</taxon>
        <taxon>Pentapetalae</taxon>
        <taxon>rosids</taxon>
        <taxon>fabids</taxon>
        <taxon>Fabales</taxon>
        <taxon>Fabaceae</taxon>
        <taxon>Papilionoideae</taxon>
        <taxon>50 kb inversion clade</taxon>
        <taxon>dalbergioids sensu lato</taxon>
        <taxon>Dalbergieae</taxon>
        <taxon>Pterocarpus clade</taxon>
        <taxon>Stylosanthes</taxon>
    </lineage>
</organism>
<evidence type="ECO:0000313" key="1">
    <source>
        <dbReference type="EMBL" id="MED6213802.1"/>
    </source>
</evidence>
<keyword evidence="2" id="KW-1185">Reference proteome</keyword>
<dbReference type="Proteomes" id="UP001341840">
    <property type="component" value="Unassembled WGS sequence"/>
</dbReference>
<protein>
    <submittedName>
        <fullName evidence="1">Uncharacterized protein</fullName>
    </submittedName>
</protein>
<comment type="caution">
    <text evidence="1">The sequence shown here is derived from an EMBL/GenBank/DDBJ whole genome shotgun (WGS) entry which is preliminary data.</text>
</comment>
<proteinExistence type="predicted"/>
<reference evidence="1 2" key="1">
    <citation type="journal article" date="2023" name="Plants (Basel)">
        <title>Bridging the Gap: Combining Genomics and Transcriptomics Approaches to Understand Stylosanthes scabra, an Orphan Legume from the Brazilian Caatinga.</title>
        <authorList>
            <person name="Ferreira-Neto J.R.C."/>
            <person name="da Silva M.D."/>
            <person name="Binneck E."/>
            <person name="de Melo N.F."/>
            <person name="da Silva R.H."/>
            <person name="de Melo A.L.T.M."/>
            <person name="Pandolfi V."/>
            <person name="Bustamante F.O."/>
            <person name="Brasileiro-Vidal A.C."/>
            <person name="Benko-Iseppon A.M."/>
        </authorList>
    </citation>
    <scope>NUCLEOTIDE SEQUENCE [LARGE SCALE GENOMIC DNA]</scope>
    <source>
        <tissue evidence="1">Leaves</tissue>
    </source>
</reference>
<evidence type="ECO:0000313" key="2">
    <source>
        <dbReference type="Proteomes" id="UP001341840"/>
    </source>
</evidence>